<feature type="transmembrane region" description="Helical" evidence="7">
    <location>
        <begin position="263"/>
        <end position="282"/>
    </location>
</feature>
<dbReference type="PANTHER" id="PTHR10165">
    <property type="entry name" value="LIPID PHOSPHATE PHOSPHATASE"/>
    <property type="match status" value="1"/>
</dbReference>
<dbReference type="SUPFAM" id="SSF48317">
    <property type="entry name" value="Acid phosphatase/Vanadium-dependent haloperoxidase"/>
    <property type="match status" value="1"/>
</dbReference>
<feature type="region of interest" description="Disordered" evidence="6">
    <location>
        <begin position="332"/>
        <end position="361"/>
    </location>
</feature>
<gene>
    <name evidence="9" type="ORF">BGZ80_006861</name>
</gene>
<evidence type="ECO:0000313" key="10">
    <source>
        <dbReference type="Proteomes" id="UP000703661"/>
    </source>
</evidence>
<organism evidence="9 10">
    <name type="scientific">Entomortierella chlamydospora</name>
    <dbReference type="NCBI Taxonomy" id="101097"/>
    <lineage>
        <taxon>Eukaryota</taxon>
        <taxon>Fungi</taxon>
        <taxon>Fungi incertae sedis</taxon>
        <taxon>Mucoromycota</taxon>
        <taxon>Mortierellomycotina</taxon>
        <taxon>Mortierellomycetes</taxon>
        <taxon>Mortierellales</taxon>
        <taxon>Mortierellaceae</taxon>
        <taxon>Entomortierella</taxon>
    </lineage>
</organism>
<accession>A0A9P6MGE2</accession>
<dbReference type="CDD" id="cd03390">
    <property type="entry name" value="PAP2_containing_1_like"/>
    <property type="match status" value="1"/>
</dbReference>
<name>A0A9P6MGE2_9FUNG</name>
<evidence type="ECO:0000256" key="3">
    <source>
        <dbReference type="ARBA" id="ARBA00022692"/>
    </source>
</evidence>
<evidence type="ECO:0000256" key="5">
    <source>
        <dbReference type="ARBA" id="ARBA00023136"/>
    </source>
</evidence>
<evidence type="ECO:0000256" key="1">
    <source>
        <dbReference type="ARBA" id="ARBA00004141"/>
    </source>
</evidence>
<dbReference type="EMBL" id="JAAAID010003416">
    <property type="protein sequence ID" value="KAF9998098.1"/>
    <property type="molecule type" value="Genomic_DNA"/>
</dbReference>
<dbReference type="GO" id="GO:0008195">
    <property type="term" value="F:phosphatidate phosphatase activity"/>
    <property type="evidence" value="ECO:0007669"/>
    <property type="project" value="TreeGrafter"/>
</dbReference>
<keyword evidence="4 7" id="KW-1133">Transmembrane helix</keyword>
<dbReference type="AlphaFoldDB" id="A0A9P6MGE2"/>
<comment type="similarity">
    <text evidence="2">Belongs to the PA-phosphatase related phosphoesterase family.</text>
</comment>
<feature type="transmembrane region" description="Helical" evidence="7">
    <location>
        <begin position="20"/>
        <end position="38"/>
    </location>
</feature>
<evidence type="ECO:0000256" key="2">
    <source>
        <dbReference type="ARBA" id="ARBA00008816"/>
    </source>
</evidence>
<comment type="caution">
    <text evidence="9">The sequence shown here is derived from an EMBL/GenBank/DDBJ whole genome shotgun (WGS) entry which is preliminary data.</text>
</comment>
<feature type="compositionally biased region" description="Polar residues" evidence="6">
    <location>
        <begin position="348"/>
        <end position="361"/>
    </location>
</feature>
<keyword evidence="3 7" id="KW-0812">Transmembrane</keyword>
<evidence type="ECO:0000256" key="7">
    <source>
        <dbReference type="SAM" id="Phobius"/>
    </source>
</evidence>
<dbReference type="Pfam" id="PF01569">
    <property type="entry name" value="PAP2"/>
    <property type="match status" value="1"/>
</dbReference>
<dbReference type="GO" id="GO:0006644">
    <property type="term" value="P:phospholipid metabolic process"/>
    <property type="evidence" value="ECO:0007669"/>
    <property type="project" value="InterPro"/>
</dbReference>
<feature type="transmembrane region" description="Helical" evidence="7">
    <location>
        <begin position="232"/>
        <end position="251"/>
    </location>
</feature>
<dbReference type="GO" id="GO:0016020">
    <property type="term" value="C:membrane"/>
    <property type="evidence" value="ECO:0007669"/>
    <property type="project" value="UniProtKB-SubCell"/>
</dbReference>
<dbReference type="Gene3D" id="1.20.144.10">
    <property type="entry name" value="Phosphatidic acid phosphatase type 2/haloperoxidase"/>
    <property type="match status" value="1"/>
</dbReference>
<dbReference type="InterPro" id="IPR036938">
    <property type="entry name" value="PAP2/HPO_sf"/>
</dbReference>
<evidence type="ECO:0000256" key="6">
    <source>
        <dbReference type="SAM" id="MobiDB-lite"/>
    </source>
</evidence>
<evidence type="ECO:0000259" key="8">
    <source>
        <dbReference type="SMART" id="SM00014"/>
    </source>
</evidence>
<evidence type="ECO:0000313" key="9">
    <source>
        <dbReference type="EMBL" id="KAF9998098.1"/>
    </source>
</evidence>
<keyword evidence="10" id="KW-1185">Reference proteome</keyword>
<evidence type="ECO:0000256" key="4">
    <source>
        <dbReference type="ARBA" id="ARBA00022989"/>
    </source>
</evidence>
<feature type="transmembrane region" description="Helical" evidence="7">
    <location>
        <begin position="97"/>
        <end position="114"/>
    </location>
</feature>
<dbReference type="SMART" id="SM00014">
    <property type="entry name" value="acidPPc"/>
    <property type="match status" value="1"/>
</dbReference>
<protein>
    <recommendedName>
        <fullName evidence="8">Phosphatidic acid phosphatase type 2/haloperoxidase domain-containing protein</fullName>
    </recommendedName>
</protein>
<dbReference type="InterPro" id="IPR000326">
    <property type="entry name" value="PAP2/HPO"/>
</dbReference>
<keyword evidence="5 7" id="KW-0472">Membrane</keyword>
<dbReference type="GO" id="GO:0046839">
    <property type="term" value="P:phospholipid dephosphorylation"/>
    <property type="evidence" value="ECO:0007669"/>
    <property type="project" value="TreeGrafter"/>
</dbReference>
<feature type="transmembrane region" description="Helical" evidence="7">
    <location>
        <begin position="58"/>
        <end position="76"/>
    </location>
</feature>
<reference evidence="9" key="1">
    <citation type="journal article" date="2020" name="Fungal Divers.">
        <title>Resolving the Mortierellaceae phylogeny through synthesis of multi-gene phylogenetics and phylogenomics.</title>
        <authorList>
            <person name="Vandepol N."/>
            <person name="Liber J."/>
            <person name="Desiro A."/>
            <person name="Na H."/>
            <person name="Kennedy M."/>
            <person name="Barry K."/>
            <person name="Grigoriev I.V."/>
            <person name="Miller A.N."/>
            <person name="O'Donnell K."/>
            <person name="Stajich J.E."/>
            <person name="Bonito G."/>
        </authorList>
    </citation>
    <scope>NUCLEOTIDE SEQUENCE</scope>
    <source>
        <strain evidence="9">NRRL 2769</strain>
    </source>
</reference>
<feature type="transmembrane region" description="Helical" evidence="7">
    <location>
        <begin position="126"/>
        <end position="147"/>
    </location>
</feature>
<dbReference type="PANTHER" id="PTHR10165:SF35">
    <property type="entry name" value="RE23632P"/>
    <property type="match status" value="1"/>
</dbReference>
<dbReference type="Proteomes" id="UP000703661">
    <property type="component" value="Unassembled WGS sequence"/>
</dbReference>
<sequence length="361" mass="39755">MHISRRTKDLIKSYGKDWALVIVVLAAFSYIDTLEPYHRQFSVKDITIQHPFAKKETVPVWLALDLISFLITYIYKNEFRNSILPNNSTERKKASKIILAFILPGIIIGCIALIGKRSYTDLHNGLLGLFLAQALVLIVTDSIKIAVGRPRPDFLDRCLNLYDNASDHTPIALLQDPSNMLSNSTICTRTDLLTDGFKSFPSGHSSFSFGGLGYLSMYLAGKLHLFDERGHIYKSIVCLAPLILAALIAISRVDNYRHHWQDVTVGAFIGITFAVFSYRQYYPSLAGAKCDSPFSARIMDEMAGTVLPFRNDPDESGQAFLGGSGTGLHELNGGINKNGANYGPPGQPSQLNGGNNFGSQS</sequence>
<feature type="domain" description="Phosphatidic acid phosphatase type 2/haloperoxidase" evidence="8">
    <location>
        <begin position="124"/>
        <end position="278"/>
    </location>
</feature>
<comment type="subcellular location">
    <subcellularLocation>
        <location evidence="1">Membrane</location>
        <topology evidence="1">Multi-pass membrane protein</topology>
    </subcellularLocation>
</comment>
<dbReference type="InterPro" id="IPR043216">
    <property type="entry name" value="PAP-like"/>
</dbReference>
<proteinExistence type="inferred from homology"/>